<dbReference type="STRING" id="1121291.SAMN02745134_02732"/>
<evidence type="ECO:0000313" key="13">
    <source>
        <dbReference type="Proteomes" id="UP000192468"/>
    </source>
</evidence>
<keyword evidence="7 9" id="KW-0234">DNA repair</keyword>
<dbReference type="AlphaFoldDB" id="A0A1W1XQH7"/>
<proteinExistence type="inferred from homology"/>
<feature type="active site" description="Nucleophile; methyl group acceptor" evidence="9">
    <location>
        <position position="123"/>
    </location>
</feature>
<keyword evidence="6 9" id="KW-0227">DNA damage</keyword>
<evidence type="ECO:0000256" key="6">
    <source>
        <dbReference type="ARBA" id="ARBA00022763"/>
    </source>
</evidence>
<evidence type="ECO:0000256" key="1">
    <source>
        <dbReference type="ARBA" id="ARBA00001286"/>
    </source>
</evidence>
<dbReference type="SUPFAM" id="SSF46767">
    <property type="entry name" value="Methylated DNA-protein cysteine methyltransferase, C-terminal domain"/>
    <property type="match status" value="1"/>
</dbReference>
<evidence type="ECO:0000256" key="7">
    <source>
        <dbReference type="ARBA" id="ARBA00023204"/>
    </source>
</evidence>
<dbReference type="GO" id="GO:0032259">
    <property type="term" value="P:methylation"/>
    <property type="evidence" value="ECO:0007669"/>
    <property type="project" value="UniProtKB-KW"/>
</dbReference>
<dbReference type="PANTHER" id="PTHR10815">
    <property type="entry name" value="METHYLATED-DNA--PROTEIN-CYSTEINE METHYLTRANSFERASE"/>
    <property type="match status" value="1"/>
</dbReference>
<dbReference type="EC" id="2.1.1.63" evidence="9"/>
<comment type="catalytic activity">
    <reaction evidence="1 9">
        <text>a 4-O-methyl-thymidine in DNA + L-cysteinyl-[protein] = a thymidine in DNA + S-methyl-L-cysteinyl-[protein]</text>
        <dbReference type="Rhea" id="RHEA:53428"/>
        <dbReference type="Rhea" id="RHEA-COMP:10131"/>
        <dbReference type="Rhea" id="RHEA-COMP:10132"/>
        <dbReference type="Rhea" id="RHEA-COMP:13555"/>
        <dbReference type="Rhea" id="RHEA-COMP:13556"/>
        <dbReference type="ChEBI" id="CHEBI:29950"/>
        <dbReference type="ChEBI" id="CHEBI:82612"/>
        <dbReference type="ChEBI" id="CHEBI:137386"/>
        <dbReference type="ChEBI" id="CHEBI:137387"/>
        <dbReference type="EC" id="2.1.1.63"/>
    </reaction>
</comment>
<dbReference type="PANTHER" id="PTHR10815:SF5">
    <property type="entry name" value="METHYLATED-DNA--PROTEIN-CYSTEINE METHYLTRANSFERASE"/>
    <property type="match status" value="1"/>
</dbReference>
<dbReference type="InterPro" id="IPR036217">
    <property type="entry name" value="MethylDNA_cys_MeTrfase_DNAb"/>
</dbReference>
<name>A0A1W1XQH7_9CLOT</name>
<dbReference type="HAMAP" id="MF_00772">
    <property type="entry name" value="OGT"/>
    <property type="match status" value="1"/>
</dbReference>
<evidence type="ECO:0000256" key="3">
    <source>
        <dbReference type="ARBA" id="ARBA00022490"/>
    </source>
</evidence>
<dbReference type="Gene3D" id="3.30.160.70">
    <property type="entry name" value="Methylated DNA-protein cysteine methyltransferase domain"/>
    <property type="match status" value="1"/>
</dbReference>
<accession>A0A1W1XQH7</accession>
<reference evidence="12 13" key="1">
    <citation type="submission" date="2017-04" db="EMBL/GenBank/DDBJ databases">
        <authorList>
            <person name="Afonso C.L."/>
            <person name="Miller P.J."/>
            <person name="Scott M.A."/>
            <person name="Spackman E."/>
            <person name="Goraichik I."/>
            <person name="Dimitrov K.M."/>
            <person name="Suarez D.L."/>
            <person name="Swayne D.E."/>
        </authorList>
    </citation>
    <scope>NUCLEOTIDE SEQUENCE [LARGE SCALE GENOMIC DNA]</scope>
    <source>
        <strain evidence="12 13">DSM 12555</strain>
    </source>
</reference>
<evidence type="ECO:0000256" key="4">
    <source>
        <dbReference type="ARBA" id="ARBA00022603"/>
    </source>
</evidence>
<feature type="domain" description="Methylguanine DNA methyltransferase ribonuclease-like" evidence="11">
    <location>
        <begin position="1"/>
        <end position="68"/>
    </location>
</feature>
<feature type="domain" description="Methylated-DNA-[protein]-cysteine S-methyltransferase DNA binding" evidence="10">
    <location>
        <begin position="72"/>
        <end position="151"/>
    </location>
</feature>
<comment type="miscellaneous">
    <text evidence="9">This enzyme catalyzes only one turnover and therefore is not strictly catalytic. According to one definition, an enzyme is a biocatalyst that acts repeatedly and over many reaction cycles.</text>
</comment>
<organism evidence="12 13">
    <name type="scientific">Clostridium acidisoli DSM 12555</name>
    <dbReference type="NCBI Taxonomy" id="1121291"/>
    <lineage>
        <taxon>Bacteria</taxon>
        <taxon>Bacillati</taxon>
        <taxon>Bacillota</taxon>
        <taxon>Clostridia</taxon>
        <taxon>Eubacteriales</taxon>
        <taxon>Clostridiaceae</taxon>
        <taxon>Clostridium</taxon>
    </lineage>
</organism>
<evidence type="ECO:0000259" key="11">
    <source>
        <dbReference type="Pfam" id="PF02870"/>
    </source>
</evidence>
<dbReference type="EMBL" id="FWXH01000012">
    <property type="protein sequence ID" value="SMC26213.1"/>
    <property type="molecule type" value="Genomic_DNA"/>
</dbReference>
<evidence type="ECO:0000256" key="9">
    <source>
        <dbReference type="HAMAP-Rule" id="MF_00772"/>
    </source>
</evidence>
<evidence type="ECO:0000259" key="10">
    <source>
        <dbReference type="Pfam" id="PF01035"/>
    </source>
</evidence>
<dbReference type="PROSITE" id="PS00374">
    <property type="entry name" value="MGMT"/>
    <property type="match status" value="1"/>
</dbReference>
<dbReference type="Pfam" id="PF01035">
    <property type="entry name" value="DNA_binding_1"/>
    <property type="match status" value="1"/>
</dbReference>
<dbReference type="RefSeq" id="WP_084116548.1">
    <property type="nucleotide sequence ID" value="NZ_FWXH01000012.1"/>
</dbReference>
<comment type="subcellular location">
    <subcellularLocation>
        <location evidence="9">Cytoplasm</location>
    </subcellularLocation>
</comment>
<dbReference type="Proteomes" id="UP000192468">
    <property type="component" value="Unassembled WGS sequence"/>
</dbReference>
<evidence type="ECO:0000313" key="12">
    <source>
        <dbReference type="EMBL" id="SMC26213.1"/>
    </source>
</evidence>
<dbReference type="GO" id="GO:0003908">
    <property type="term" value="F:methylated-DNA-[protein]-cysteine S-methyltransferase activity"/>
    <property type="evidence" value="ECO:0007669"/>
    <property type="project" value="UniProtKB-UniRule"/>
</dbReference>
<dbReference type="InterPro" id="IPR001497">
    <property type="entry name" value="MethylDNA_cys_MeTrfase_AS"/>
</dbReference>
<protein>
    <recommendedName>
        <fullName evidence="9">Methylated-DNA--protein-cysteine methyltransferase</fullName>
        <ecNumber evidence="9">2.1.1.63</ecNumber>
    </recommendedName>
    <alternativeName>
        <fullName evidence="9">6-O-methylguanine-DNA methyltransferase</fullName>
        <shortName evidence="9">MGMT</shortName>
    </alternativeName>
    <alternativeName>
        <fullName evidence="9">O-6-methylguanine-DNA-alkyltransferase</fullName>
    </alternativeName>
</protein>
<keyword evidence="4 9" id="KW-0489">Methyltransferase</keyword>
<dbReference type="InterPro" id="IPR023546">
    <property type="entry name" value="MGMT"/>
</dbReference>
<dbReference type="InterPro" id="IPR008332">
    <property type="entry name" value="MethylG_MeTrfase_N"/>
</dbReference>
<dbReference type="InterPro" id="IPR036631">
    <property type="entry name" value="MGMT_N_sf"/>
</dbReference>
<dbReference type="InterPro" id="IPR014048">
    <property type="entry name" value="MethylDNA_cys_MeTrfase_DNA-bd"/>
</dbReference>
<dbReference type="NCBIfam" id="TIGR00589">
    <property type="entry name" value="ogt"/>
    <property type="match status" value="1"/>
</dbReference>
<evidence type="ECO:0000256" key="8">
    <source>
        <dbReference type="ARBA" id="ARBA00049348"/>
    </source>
</evidence>
<keyword evidence="13" id="KW-1185">Reference proteome</keyword>
<dbReference type="GO" id="GO:0005737">
    <property type="term" value="C:cytoplasm"/>
    <property type="evidence" value="ECO:0007669"/>
    <property type="project" value="UniProtKB-SubCell"/>
</dbReference>
<comment type="similarity">
    <text evidence="2 9">Belongs to the MGMT family.</text>
</comment>
<dbReference type="Gene3D" id="1.10.10.10">
    <property type="entry name" value="Winged helix-like DNA-binding domain superfamily/Winged helix DNA-binding domain"/>
    <property type="match status" value="1"/>
</dbReference>
<comment type="catalytic activity">
    <reaction evidence="8 9">
        <text>a 6-O-methyl-2'-deoxyguanosine in DNA + L-cysteinyl-[protein] = S-methyl-L-cysteinyl-[protein] + a 2'-deoxyguanosine in DNA</text>
        <dbReference type="Rhea" id="RHEA:24000"/>
        <dbReference type="Rhea" id="RHEA-COMP:10131"/>
        <dbReference type="Rhea" id="RHEA-COMP:10132"/>
        <dbReference type="Rhea" id="RHEA-COMP:11367"/>
        <dbReference type="Rhea" id="RHEA-COMP:11368"/>
        <dbReference type="ChEBI" id="CHEBI:29950"/>
        <dbReference type="ChEBI" id="CHEBI:82612"/>
        <dbReference type="ChEBI" id="CHEBI:85445"/>
        <dbReference type="ChEBI" id="CHEBI:85448"/>
        <dbReference type="EC" id="2.1.1.63"/>
    </reaction>
</comment>
<dbReference type="InterPro" id="IPR036388">
    <property type="entry name" value="WH-like_DNA-bd_sf"/>
</dbReference>
<dbReference type="Pfam" id="PF02870">
    <property type="entry name" value="Methyltransf_1N"/>
    <property type="match status" value="1"/>
</dbReference>
<gene>
    <name evidence="12" type="ORF">SAMN02745134_02732</name>
</gene>
<keyword evidence="5 9" id="KW-0808">Transferase</keyword>
<evidence type="ECO:0000256" key="5">
    <source>
        <dbReference type="ARBA" id="ARBA00022679"/>
    </source>
</evidence>
<dbReference type="GO" id="GO:0006307">
    <property type="term" value="P:DNA alkylation repair"/>
    <property type="evidence" value="ECO:0007669"/>
    <property type="project" value="UniProtKB-UniRule"/>
</dbReference>
<dbReference type="SUPFAM" id="SSF53155">
    <property type="entry name" value="Methylated DNA-protein cysteine methyltransferase domain"/>
    <property type="match status" value="1"/>
</dbReference>
<evidence type="ECO:0000256" key="2">
    <source>
        <dbReference type="ARBA" id="ARBA00008711"/>
    </source>
</evidence>
<comment type="function">
    <text evidence="9">Involved in the cellular defense against the biological effects of O6-methylguanine (O6-MeG) and O4-methylthymine (O4-MeT) in DNA. Repairs the methylated nucleobase in DNA by stoichiometrically transferring the methyl group to a cysteine residue in the enzyme. This is a suicide reaction: the enzyme is irreversibly inactivated.</text>
</comment>
<sequence>MYSAYYNSPIGVIQIKGSDKGIEELNFLNENDKVYETDKLDDNMLLCIKELNEYFTNRRKNFTVKLNIKGTEFQKKVWNELLKIPYGECRSYKDIATQVGNSKAARAVGLANNKNKIAIIIPCHRVIGASGKLIGYAGGVDKKEYLINLEKLT</sequence>
<keyword evidence="3 9" id="KW-0963">Cytoplasm</keyword>
<dbReference type="CDD" id="cd06445">
    <property type="entry name" value="ATase"/>
    <property type="match status" value="1"/>
</dbReference>
<dbReference type="OrthoDB" id="9802228at2"/>
<dbReference type="FunFam" id="1.10.10.10:FF:000214">
    <property type="entry name" value="Methylated-DNA--protein-cysteine methyltransferase"/>
    <property type="match status" value="1"/>
</dbReference>